<dbReference type="CDD" id="cd06168">
    <property type="entry name" value="LSMD1"/>
    <property type="match status" value="1"/>
</dbReference>
<dbReference type="InterPro" id="IPR009057">
    <property type="entry name" value="Homeodomain-like_sf"/>
</dbReference>
<keyword evidence="2 3" id="KW-0539">Nucleus</keyword>
<dbReference type="SMART" id="SM00389">
    <property type="entry name" value="HOX"/>
    <property type="match status" value="1"/>
</dbReference>
<keyword evidence="2 3" id="KW-0371">Homeobox</keyword>
<name>A0A835VNS0_VANPL</name>
<keyword evidence="7" id="KW-1185">Reference proteome</keyword>
<dbReference type="PANTHER" id="PTHR45950:SF7">
    <property type="entry name" value="HOMEOBOX-LEUCINE ZIPPER PROTEIN ATHB-14"/>
    <property type="match status" value="1"/>
</dbReference>
<dbReference type="AlphaFoldDB" id="A0A835VNS0"/>
<feature type="domain" description="Homeobox" evidence="4">
    <location>
        <begin position="159"/>
        <end position="213"/>
    </location>
</feature>
<gene>
    <name evidence="6" type="ORF">HPP92_003705</name>
    <name evidence="5" type="ORF">HPP92_004157</name>
</gene>
<evidence type="ECO:0000313" key="8">
    <source>
        <dbReference type="Proteomes" id="UP000639772"/>
    </source>
</evidence>
<evidence type="ECO:0000313" key="5">
    <source>
        <dbReference type="EMBL" id="KAG0499466.1"/>
    </source>
</evidence>
<dbReference type="InterPro" id="IPR010920">
    <property type="entry name" value="LSM_dom_sf"/>
</dbReference>
<dbReference type="Gene3D" id="2.30.30.100">
    <property type="match status" value="1"/>
</dbReference>
<dbReference type="GO" id="GO:0005634">
    <property type="term" value="C:nucleus"/>
    <property type="evidence" value="ECO:0007669"/>
    <property type="project" value="UniProtKB-SubCell"/>
</dbReference>
<dbReference type="OrthoDB" id="368909at2759"/>
<dbReference type="EMBL" id="JADCNL010000001">
    <property type="protein sequence ID" value="KAG0499466.1"/>
    <property type="molecule type" value="Genomic_DNA"/>
</dbReference>
<dbReference type="PROSITE" id="PS50071">
    <property type="entry name" value="HOMEOBOX_2"/>
    <property type="match status" value="1"/>
</dbReference>
<proteinExistence type="predicted"/>
<dbReference type="SUPFAM" id="SSF50182">
    <property type="entry name" value="Sm-like ribonucleoproteins"/>
    <property type="match status" value="1"/>
</dbReference>
<feature type="DNA-binding region" description="Homeobox" evidence="2">
    <location>
        <begin position="161"/>
        <end position="214"/>
    </location>
</feature>
<accession>A0A835VNS0</accession>
<keyword evidence="2 3" id="KW-0238">DNA-binding</keyword>
<dbReference type="EMBL" id="JADCNM010000001">
    <property type="protein sequence ID" value="KAG0503633.1"/>
    <property type="molecule type" value="Genomic_DNA"/>
</dbReference>
<dbReference type="GO" id="GO:0031417">
    <property type="term" value="C:NatC complex"/>
    <property type="evidence" value="ECO:0007669"/>
    <property type="project" value="InterPro"/>
</dbReference>
<organism evidence="6 8">
    <name type="scientific">Vanilla planifolia</name>
    <name type="common">Vanilla</name>
    <dbReference type="NCBI Taxonomy" id="51239"/>
    <lineage>
        <taxon>Eukaryota</taxon>
        <taxon>Viridiplantae</taxon>
        <taxon>Streptophyta</taxon>
        <taxon>Embryophyta</taxon>
        <taxon>Tracheophyta</taxon>
        <taxon>Spermatophyta</taxon>
        <taxon>Magnoliopsida</taxon>
        <taxon>Liliopsida</taxon>
        <taxon>Asparagales</taxon>
        <taxon>Orchidaceae</taxon>
        <taxon>Vanilloideae</taxon>
        <taxon>Vanilleae</taxon>
        <taxon>Vanilla</taxon>
    </lineage>
</organism>
<sequence>MEGASGSSLLEVHSDRCEVPSDLLTDNGSPVVSKLRKLLFRQMLIGVKDGRFFLGAFHCIDKQGNIILQDAVEYRSIRSSPGSPMEQRCLGLILIPAHCRSSCHEAVLFHEGVWRALYFYCFLTDGCGGKGSCHLEEQQQTDSLIKQQQIDSGKYVNCSQEQVEALERVYLECPKPSLVGRQQLIRECSVLSNIGPKQIKVWSQTRRCHEKQRKESSRPQMVNGRLTVMKKPLMEENA</sequence>
<dbReference type="GO" id="GO:0003677">
    <property type="term" value="F:DNA binding"/>
    <property type="evidence" value="ECO:0007669"/>
    <property type="project" value="UniProtKB-UniRule"/>
</dbReference>
<evidence type="ECO:0000256" key="3">
    <source>
        <dbReference type="RuleBase" id="RU000682"/>
    </source>
</evidence>
<dbReference type="InterPro" id="IPR001356">
    <property type="entry name" value="HD"/>
</dbReference>
<dbReference type="PANTHER" id="PTHR45950">
    <property type="entry name" value="HOMEOBOX-LEUCINE ZIPPER PROTEIN ATHB-14"/>
    <property type="match status" value="1"/>
</dbReference>
<comment type="subcellular location">
    <subcellularLocation>
        <location evidence="1 2 3">Nucleus</location>
    </subcellularLocation>
</comment>
<dbReference type="SUPFAM" id="SSF46689">
    <property type="entry name" value="Homeodomain-like"/>
    <property type="match status" value="1"/>
</dbReference>
<dbReference type="Pfam" id="PF00046">
    <property type="entry name" value="Homeodomain"/>
    <property type="match status" value="1"/>
</dbReference>
<dbReference type="GO" id="GO:0003700">
    <property type="term" value="F:DNA-binding transcription factor activity"/>
    <property type="evidence" value="ECO:0007669"/>
    <property type="project" value="InterPro"/>
</dbReference>
<dbReference type="InterPro" id="IPR001163">
    <property type="entry name" value="Sm_dom_euk/arc"/>
</dbReference>
<dbReference type="Gene3D" id="1.10.10.60">
    <property type="entry name" value="Homeodomain-like"/>
    <property type="match status" value="1"/>
</dbReference>
<dbReference type="InterPro" id="IPR044830">
    <property type="entry name" value="HD-Zip_III"/>
</dbReference>
<evidence type="ECO:0000313" key="6">
    <source>
        <dbReference type="EMBL" id="KAG0503633.1"/>
    </source>
</evidence>
<dbReference type="CDD" id="cd00086">
    <property type="entry name" value="homeodomain"/>
    <property type="match status" value="1"/>
</dbReference>
<evidence type="ECO:0000256" key="1">
    <source>
        <dbReference type="ARBA" id="ARBA00004123"/>
    </source>
</evidence>
<dbReference type="Proteomes" id="UP000639772">
    <property type="component" value="Chromosome 1"/>
</dbReference>
<dbReference type="Pfam" id="PF01423">
    <property type="entry name" value="LSM"/>
    <property type="match status" value="1"/>
</dbReference>
<dbReference type="InterPro" id="IPR034110">
    <property type="entry name" value="LSMD1_Sm"/>
</dbReference>
<reference evidence="7 8" key="1">
    <citation type="journal article" date="2020" name="Nat. Food">
        <title>A phased Vanilla planifolia genome enables genetic improvement of flavour and production.</title>
        <authorList>
            <person name="Hasing T."/>
            <person name="Tang H."/>
            <person name="Brym M."/>
            <person name="Khazi F."/>
            <person name="Huang T."/>
            <person name="Chambers A.H."/>
        </authorList>
    </citation>
    <scope>NUCLEOTIDE SEQUENCE [LARGE SCALE GENOMIC DNA]</scope>
    <source>
        <tissue evidence="6">Leaf</tissue>
    </source>
</reference>
<evidence type="ECO:0000313" key="7">
    <source>
        <dbReference type="Proteomes" id="UP000636800"/>
    </source>
</evidence>
<evidence type="ECO:0000256" key="2">
    <source>
        <dbReference type="PROSITE-ProRule" id="PRU00108"/>
    </source>
</evidence>
<protein>
    <recommendedName>
        <fullName evidence="4">Homeobox domain-containing protein</fullName>
    </recommendedName>
</protein>
<evidence type="ECO:0000259" key="4">
    <source>
        <dbReference type="PROSITE" id="PS50071"/>
    </source>
</evidence>
<comment type="caution">
    <text evidence="6">The sequence shown here is derived from an EMBL/GenBank/DDBJ whole genome shotgun (WGS) entry which is preliminary data.</text>
</comment>
<dbReference type="Proteomes" id="UP000636800">
    <property type="component" value="Chromosome 1"/>
</dbReference>